<accession>A0A1B5L2X5</accession>
<dbReference type="CDD" id="cd09272">
    <property type="entry name" value="RNase_HI_RT_Ty1"/>
    <property type="match status" value="1"/>
</dbReference>
<organism evidence="1 2">
    <name type="scientific">Ustilaginoidea virens</name>
    <name type="common">Rice false smut fungus</name>
    <name type="synonym">Villosiclava virens</name>
    <dbReference type="NCBI Taxonomy" id="1159556"/>
    <lineage>
        <taxon>Eukaryota</taxon>
        <taxon>Fungi</taxon>
        <taxon>Dikarya</taxon>
        <taxon>Ascomycota</taxon>
        <taxon>Pezizomycotina</taxon>
        <taxon>Sordariomycetes</taxon>
        <taxon>Hypocreomycetidae</taxon>
        <taxon>Hypocreales</taxon>
        <taxon>Clavicipitaceae</taxon>
        <taxon>Ustilaginoidea</taxon>
    </lineage>
</organism>
<dbReference type="EMBL" id="BBTG02000004">
    <property type="protein sequence ID" value="GAO17827.1"/>
    <property type="molecule type" value="Genomic_DNA"/>
</dbReference>
<dbReference type="Proteomes" id="UP000054053">
    <property type="component" value="Unassembled WGS sequence"/>
</dbReference>
<proteinExistence type="predicted"/>
<comment type="caution">
    <text evidence="1">The sequence shown here is derived from an EMBL/GenBank/DDBJ whole genome shotgun (WGS) entry which is preliminary data.</text>
</comment>
<reference evidence="2" key="1">
    <citation type="journal article" date="2016" name="Genome Announc.">
        <title>Genome sequence of Ustilaginoidea virens IPU010, a rice pathogenic fungus causing false smut.</title>
        <authorList>
            <person name="Kumagai T."/>
            <person name="Ishii T."/>
            <person name="Terai G."/>
            <person name="Umemura M."/>
            <person name="Machida M."/>
            <person name="Asai K."/>
        </authorList>
    </citation>
    <scope>NUCLEOTIDE SEQUENCE [LARGE SCALE GENOMIC DNA]</scope>
    <source>
        <strain evidence="2">IPU010</strain>
    </source>
</reference>
<name>A0A1B5L2X5_USTVR</name>
<sequence length="135" mass="15408">MIGYTNEPTIGWYAGQQDTVTTSSTEAELLAISHTTKEVIAFRRLCEEVGLHLVRDVPTVQCDNIQTIRLLKEEFFKLVTRLRHVDIHHHWSRQEVQKGAIDVTWVPTGVMIADGFTKPLTGRKFGIAVSWGLWY</sequence>
<evidence type="ECO:0000313" key="2">
    <source>
        <dbReference type="Proteomes" id="UP000054053"/>
    </source>
</evidence>
<gene>
    <name evidence="1" type="ORF">UVI_02011250</name>
</gene>
<evidence type="ECO:0000313" key="1">
    <source>
        <dbReference type="EMBL" id="GAO17827.1"/>
    </source>
</evidence>
<dbReference type="AlphaFoldDB" id="A0A1B5L2X5"/>
<protein>
    <submittedName>
        <fullName evidence="1">Uncharacterized protein</fullName>
    </submittedName>
</protein>